<dbReference type="OrthoDB" id="3039677at2759"/>
<feature type="non-terminal residue" evidence="1">
    <location>
        <position position="1"/>
    </location>
</feature>
<feature type="non-terminal residue" evidence="1">
    <location>
        <position position="67"/>
    </location>
</feature>
<keyword evidence="2" id="KW-1185">Reference proteome</keyword>
<reference evidence="1" key="1">
    <citation type="submission" date="2020-11" db="EMBL/GenBank/DDBJ databases">
        <authorList>
            <consortium name="DOE Joint Genome Institute"/>
            <person name="Ahrendt S."/>
            <person name="Riley R."/>
            <person name="Andreopoulos W."/>
            <person name="Labutti K."/>
            <person name="Pangilinan J."/>
            <person name="Ruiz-Duenas F.J."/>
            <person name="Barrasa J.M."/>
            <person name="Sanchez-Garcia M."/>
            <person name="Camarero S."/>
            <person name="Miyauchi S."/>
            <person name="Serrano A."/>
            <person name="Linde D."/>
            <person name="Babiker R."/>
            <person name="Drula E."/>
            <person name="Ayuso-Fernandez I."/>
            <person name="Pacheco R."/>
            <person name="Padilla G."/>
            <person name="Ferreira P."/>
            <person name="Barriuso J."/>
            <person name="Kellner H."/>
            <person name="Castanera R."/>
            <person name="Alfaro M."/>
            <person name="Ramirez L."/>
            <person name="Pisabarro A.G."/>
            <person name="Kuo A."/>
            <person name="Tritt A."/>
            <person name="Lipzen A."/>
            <person name="He G."/>
            <person name="Yan M."/>
            <person name="Ng V."/>
            <person name="Cullen D."/>
            <person name="Martin F."/>
            <person name="Rosso M.-N."/>
            <person name="Henrissat B."/>
            <person name="Hibbett D."/>
            <person name="Martinez A.T."/>
            <person name="Grigoriev I.V."/>
        </authorList>
    </citation>
    <scope>NUCLEOTIDE SEQUENCE</scope>
    <source>
        <strain evidence="1">CBS 506.95</strain>
    </source>
</reference>
<dbReference type="AlphaFoldDB" id="A0A9P6E3U6"/>
<dbReference type="Proteomes" id="UP000807306">
    <property type="component" value="Unassembled WGS sequence"/>
</dbReference>
<dbReference type="EMBL" id="MU157964">
    <property type="protein sequence ID" value="KAF9522044.1"/>
    <property type="molecule type" value="Genomic_DNA"/>
</dbReference>
<evidence type="ECO:0000313" key="2">
    <source>
        <dbReference type="Proteomes" id="UP000807306"/>
    </source>
</evidence>
<evidence type="ECO:0000313" key="1">
    <source>
        <dbReference type="EMBL" id="KAF9522044.1"/>
    </source>
</evidence>
<protein>
    <submittedName>
        <fullName evidence="1">Uncharacterized protein</fullName>
    </submittedName>
</protein>
<sequence>HESIANAWRDSSSKTSQAKHLKHNGIRWSALLLLPYWQPAAWTITEAVHVILLGLIPRHCRDLLGLN</sequence>
<proteinExistence type="predicted"/>
<organism evidence="1 2">
    <name type="scientific">Crepidotus variabilis</name>
    <dbReference type="NCBI Taxonomy" id="179855"/>
    <lineage>
        <taxon>Eukaryota</taxon>
        <taxon>Fungi</taxon>
        <taxon>Dikarya</taxon>
        <taxon>Basidiomycota</taxon>
        <taxon>Agaricomycotina</taxon>
        <taxon>Agaricomycetes</taxon>
        <taxon>Agaricomycetidae</taxon>
        <taxon>Agaricales</taxon>
        <taxon>Agaricineae</taxon>
        <taxon>Crepidotaceae</taxon>
        <taxon>Crepidotus</taxon>
    </lineage>
</organism>
<accession>A0A9P6E3U6</accession>
<name>A0A9P6E3U6_9AGAR</name>
<gene>
    <name evidence="1" type="ORF">CPB83DRAFT_752100</name>
</gene>
<comment type="caution">
    <text evidence="1">The sequence shown here is derived from an EMBL/GenBank/DDBJ whole genome shotgun (WGS) entry which is preliminary data.</text>
</comment>